<dbReference type="Proteomes" id="UP001152797">
    <property type="component" value="Unassembled WGS sequence"/>
</dbReference>
<dbReference type="EMBL" id="CAMXCT010003001">
    <property type="protein sequence ID" value="CAI4001797.1"/>
    <property type="molecule type" value="Genomic_DNA"/>
</dbReference>
<comment type="caution">
    <text evidence="2">The sequence shown here is derived from an EMBL/GenBank/DDBJ whole genome shotgun (WGS) entry which is preliminary data.</text>
</comment>
<dbReference type="AlphaFoldDB" id="A0A9P1G960"/>
<accession>A0A9P1G960</accession>
<dbReference type="EMBL" id="CAMXCT030003001">
    <property type="protein sequence ID" value="CAL4789109.1"/>
    <property type="molecule type" value="Genomic_DNA"/>
</dbReference>
<dbReference type="Pfam" id="PF13704">
    <property type="entry name" value="Glyco_tranf_2_4"/>
    <property type="match status" value="1"/>
</dbReference>
<name>A0A9P1G960_9DINO</name>
<proteinExistence type="predicted"/>
<keyword evidence="1" id="KW-0732">Signal</keyword>
<dbReference type="OrthoDB" id="433309at2759"/>
<evidence type="ECO:0000313" key="2">
    <source>
        <dbReference type="EMBL" id="CAI4001797.1"/>
    </source>
</evidence>
<reference evidence="2" key="1">
    <citation type="submission" date="2022-10" db="EMBL/GenBank/DDBJ databases">
        <authorList>
            <person name="Chen Y."/>
            <person name="Dougan E. K."/>
            <person name="Chan C."/>
            <person name="Rhodes N."/>
            <person name="Thang M."/>
        </authorList>
    </citation>
    <scope>NUCLEOTIDE SEQUENCE</scope>
</reference>
<organism evidence="2">
    <name type="scientific">Cladocopium goreaui</name>
    <dbReference type="NCBI Taxonomy" id="2562237"/>
    <lineage>
        <taxon>Eukaryota</taxon>
        <taxon>Sar</taxon>
        <taxon>Alveolata</taxon>
        <taxon>Dinophyceae</taxon>
        <taxon>Suessiales</taxon>
        <taxon>Symbiodiniaceae</taxon>
        <taxon>Cladocopium</taxon>
    </lineage>
</organism>
<evidence type="ECO:0000313" key="5">
    <source>
        <dbReference type="Proteomes" id="UP001152797"/>
    </source>
</evidence>
<dbReference type="EMBL" id="CAMXCT020003001">
    <property type="protein sequence ID" value="CAL1155172.1"/>
    <property type="molecule type" value="Genomic_DNA"/>
</dbReference>
<keyword evidence="5" id="KW-1185">Reference proteome</keyword>
<protein>
    <submittedName>
        <fullName evidence="4">Glycosyltransferase family 92 protein</fullName>
    </submittedName>
</protein>
<feature type="signal peptide" evidence="1">
    <location>
        <begin position="1"/>
        <end position="22"/>
    </location>
</feature>
<feature type="chain" id="PRO_5043272574" evidence="1">
    <location>
        <begin position="23"/>
        <end position="428"/>
    </location>
</feature>
<evidence type="ECO:0000313" key="4">
    <source>
        <dbReference type="EMBL" id="CAL4789109.1"/>
    </source>
</evidence>
<evidence type="ECO:0000313" key="3">
    <source>
        <dbReference type="EMBL" id="CAL1155172.1"/>
    </source>
</evidence>
<evidence type="ECO:0000256" key="1">
    <source>
        <dbReference type="SAM" id="SignalP"/>
    </source>
</evidence>
<reference evidence="3" key="2">
    <citation type="submission" date="2024-04" db="EMBL/GenBank/DDBJ databases">
        <authorList>
            <person name="Chen Y."/>
            <person name="Shah S."/>
            <person name="Dougan E. K."/>
            <person name="Thang M."/>
            <person name="Chan C."/>
        </authorList>
    </citation>
    <scope>NUCLEOTIDE SEQUENCE [LARGE SCALE GENOMIC DNA]</scope>
</reference>
<sequence>MSLARFWVCRLVLALFCCPVLGYKLRSNLSQSDFKPAREELGVVWQHCAVEGSECPCSGLVRFGEGDRWVAAEHAEGKLMCNVSTFQEDPAFNRRKECWCAVGQSGQTARASAGSAAIVTLSRHPPDLNTWIRYHLHYAGVEHIFIKSEDSPETAELIRQLPTEDQAKVTLWESAASLLGVSSSDSRPQDDYTTLQARQTAVMARAKQACEEMHIDWLIHIDDDELLYTPQHRKIGDLLAAVPTAFLQAYLPNVEAVYKSAEVQSCFMQTDKVNVNRYKFQSYANGKSAVRVGAKEVRPAGPHLWRDGLNQDLPSVHMDQEPFGPPIIVVHYESCPFSRWQDKFWELGNTSPEKVSQIPFPFYRTSISKMQICRSNTESGKDARELEMLGCDQASLMQFWSQWKTEANPSLTLEDLMPIHIPWEKIAL</sequence>
<gene>
    <name evidence="2" type="ORF">C1SCF055_LOCUS27805</name>
</gene>